<dbReference type="Pfam" id="PF00582">
    <property type="entry name" value="Usp"/>
    <property type="match status" value="1"/>
</dbReference>
<proteinExistence type="inferred from homology"/>
<dbReference type="InterPro" id="IPR014729">
    <property type="entry name" value="Rossmann-like_a/b/a_fold"/>
</dbReference>
<reference evidence="5" key="1">
    <citation type="submission" date="2019-04" db="EMBL/GenBank/DDBJ databases">
        <title>Draft genome sequence of Pseudonocardiaceae bacterium SL3-2-4.</title>
        <authorList>
            <person name="Ningsih F."/>
            <person name="Yokota A."/>
            <person name="Sakai Y."/>
            <person name="Nanatani K."/>
            <person name="Yabe S."/>
            <person name="Oetari A."/>
            <person name="Sjamsuridzal W."/>
        </authorList>
    </citation>
    <scope>NUCLEOTIDE SEQUENCE [LARGE SCALE GENOMIC DNA]</scope>
    <source>
        <strain evidence="5">SL3-2-4</strain>
    </source>
</reference>
<keyword evidence="5" id="KW-1185">Reference proteome</keyword>
<dbReference type="Proteomes" id="UP000298860">
    <property type="component" value="Unassembled WGS sequence"/>
</dbReference>
<comment type="similarity">
    <text evidence="1">Belongs to the universal stress protein A family.</text>
</comment>
<organism evidence="4 5">
    <name type="scientific">Gandjariella thermophila</name>
    <dbReference type="NCBI Taxonomy" id="1931992"/>
    <lineage>
        <taxon>Bacteria</taxon>
        <taxon>Bacillati</taxon>
        <taxon>Actinomycetota</taxon>
        <taxon>Actinomycetes</taxon>
        <taxon>Pseudonocardiales</taxon>
        <taxon>Pseudonocardiaceae</taxon>
        <taxon>Gandjariella</taxon>
    </lineage>
</organism>
<dbReference type="EMBL" id="BJFL01000001">
    <property type="protein sequence ID" value="GDY28694.1"/>
    <property type="molecule type" value="Genomic_DNA"/>
</dbReference>
<comment type="caution">
    <text evidence="4">The sequence shown here is derived from an EMBL/GenBank/DDBJ whole genome shotgun (WGS) entry which is preliminary data.</text>
</comment>
<evidence type="ECO:0000256" key="2">
    <source>
        <dbReference type="SAM" id="MobiDB-lite"/>
    </source>
</evidence>
<dbReference type="PRINTS" id="PR01438">
    <property type="entry name" value="UNVRSLSTRESS"/>
</dbReference>
<accession>A0A4D4J015</accession>
<evidence type="ECO:0000256" key="1">
    <source>
        <dbReference type="ARBA" id="ARBA00008791"/>
    </source>
</evidence>
<sequence length="159" mass="16141">MIVVGVDGSPAADAALRWAIRQAARERGTVQAVAVREHPASAPPAGPPRRTGTVAAHAAPLERLRAEVDAARAALPAAPSVVEVTPTGDPAEELVRSADDADLLVLGAHGPGGRRERVGGVTLACLRRARCPVVVITSGAAERLGAPPRPAPGQRPPPG</sequence>
<feature type="compositionally biased region" description="Pro residues" evidence="2">
    <location>
        <begin position="147"/>
        <end position="159"/>
    </location>
</feature>
<dbReference type="PANTHER" id="PTHR46268:SF6">
    <property type="entry name" value="UNIVERSAL STRESS PROTEIN UP12"/>
    <property type="match status" value="1"/>
</dbReference>
<feature type="region of interest" description="Disordered" evidence="2">
    <location>
        <begin position="139"/>
        <end position="159"/>
    </location>
</feature>
<dbReference type="InterPro" id="IPR006016">
    <property type="entry name" value="UspA"/>
</dbReference>
<protein>
    <submittedName>
        <fullName evidence="4">Universal stress protein</fullName>
    </submittedName>
</protein>
<dbReference type="CDD" id="cd00293">
    <property type="entry name" value="USP-like"/>
    <property type="match status" value="1"/>
</dbReference>
<dbReference type="InterPro" id="IPR006015">
    <property type="entry name" value="Universal_stress_UspA"/>
</dbReference>
<name>A0A4D4J015_9PSEU</name>
<evidence type="ECO:0000313" key="5">
    <source>
        <dbReference type="Proteomes" id="UP000298860"/>
    </source>
</evidence>
<dbReference type="PANTHER" id="PTHR46268">
    <property type="entry name" value="STRESS RESPONSE PROTEIN NHAX"/>
    <property type="match status" value="1"/>
</dbReference>
<gene>
    <name evidence="4" type="ORF">GTS_03270</name>
</gene>
<evidence type="ECO:0000313" key="4">
    <source>
        <dbReference type="EMBL" id="GDY28694.1"/>
    </source>
</evidence>
<dbReference type="AlphaFoldDB" id="A0A4D4J015"/>
<feature type="domain" description="UspA" evidence="3">
    <location>
        <begin position="2"/>
        <end position="136"/>
    </location>
</feature>
<dbReference type="SUPFAM" id="SSF52402">
    <property type="entry name" value="Adenine nucleotide alpha hydrolases-like"/>
    <property type="match status" value="1"/>
</dbReference>
<evidence type="ECO:0000259" key="3">
    <source>
        <dbReference type="Pfam" id="PF00582"/>
    </source>
</evidence>
<dbReference type="Gene3D" id="3.40.50.620">
    <property type="entry name" value="HUPs"/>
    <property type="match status" value="1"/>
</dbReference>